<keyword evidence="2" id="KW-0472">Membrane</keyword>
<dbReference type="GO" id="GO:0007005">
    <property type="term" value="P:mitochondrion organization"/>
    <property type="evidence" value="ECO:0007669"/>
    <property type="project" value="TreeGrafter"/>
</dbReference>
<evidence type="ECO:0000256" key="1">
    <source>
        <dbReference type="ARBA" id="ARBA00009658"/>
    </source>
</evidence>
<evidence type="ECO:0000313" key="5">
    <source>
        <dbReference type="EnsemblMetazoa" id="CapteP173874"/>
    </source>
</evidence>
<feature type="domain" description="Band 7" evidence="3">
    <location>
        <begin position="26"/>
        <end position="187"/>
    </location>
</feature>
<dbReference type="OrthoDB" id="275637at2759"/>
<evidence type="ECO:0000259" key="3">
    <source>
        <dbReference type="SMART" id="SM00244"/>
    </source>
</evidence>
<dbReference type="AlphaFoldDB" id="R7V7L6"/>
<dbReference type="InterPro" id="IPR036013">
    <property type="entry name" value="Band_7/SPFH_dom_sf"/>
</dbReference>
<dbReference type="STRING" id="283909.R7V7L6"/>
<dbReference type="PANTHER" id="PTHR23222:SF0">
    <property type="entry name" value="PROHIBITIN 1"/>
    <property type="match status" value="1"/>
</dbReference>
<reference evidence="6" key="1">
    <citation type="submission" date="2012-12" db="EMBL/GenBank/DDBJ databases">
        <authorList>
            <person name="Hellsten U."/>
            <person name="Grimwood J."/>
            <person name="Chapman J.A."/>
            <person name="Shapiro H."/>
            <person name="Aerts A."/>
            <person name="Otillar R.P."/>
            <person name="Terry A.Y."/>
            <person name="Boore J.L."/>
            <person name="Simakov O."/>
            <person name="Marletaz F."/>
            <person name="Cho S.-J."/>
            <person name="Edsinger-Gonzales E."/>
            <person name="Havlak P."/>
            <person name="Kuo D.-H."/>
            <person name="Larsson T."/>
            <person name="Lv J."/>
            <person name="Arendt D."/>
            <person name="Savage R."/>
            <person name="Osoegawa K."/>
            <person name="de Jong P."/>
            <person name="Lindberg D.R."/>
            <person name="Seaver E.C."/>
            <person name="Weisblat D.A."/>
            <person name="Putnam N.H."/>
            <person name="Grigoriev I.V."/>
            <person name="Rokhsar D.S."/>
        </authorList>
    </citation>
    <scope>NUCLEOTIDE SEQUENCE</scope>
    <source>
        <strain evidence="6">I ESC-2004</strain>
    </source>
</reference>
<protein>
    <recommendedName>
        <fullName evidence="2">Prohibitin</fullName>
    </recommendedName>
</protein>
<name>R7V7L6_CAPTE</name>
<dbReference type="EMBL" id="AMQN01005649">
    <property type="status" value="NOT_ANNOTATED_CDS"/>
    <property type="molecule type" value="Genomic_DNA"/>
</dbReference>
<dbReference type="Gene3D" id="3.30.479.30">
    <property type="entry name" value="Band 7 domain"/>
    <property type="match status" value="1"/>
</dbReference>
<dbReference type="GO" id="GO:0005743">
    <property type="term" value="C:mitochondrial inner membrane"/>
    <property type="evidence" value="ECO:0007669"/>
    <property type="project" value="UniProtKB-SubCell"/>
</dbReference>
<keyword evidence="2" id="KW-0999">Mitochondrion inner membrane</keyword>
<reference evidence="5" key="3">
    <citation type="submission" date="2015-06" db="UniProtKB">
        <authorList>
            <consortium name="EnsemblMetazoa"/>
        </authorList>
    </citation>
    <scope>IDENTIFICATION</scope>
</reference>
<dbReference type="FunFam" id="3.30.479.30:FF:000001">
    <property type="entry name" value="Prohibitin 2"/>
    <property type="match status" value="1"/>
</dbReference>
<comment type="similarity">
    <text evidence="1 2">Belongs to the prohibitin family.</text>
</comment>
<reference evidence="4 6" key="2">
    <citation type="journal article" date="2013" name="Nature">
        <title>Insights into bilaterian evolution from three spiralian genomes.</title>
        <authorList>
            <person name="Simakov O."/>
            <person name="Marletaz F."/>
            <person name="Cho S.J."/>
            <person name="Edsinger-Gonzales E."/>
            <person name="Havlak P."/>
            <person name="Hellsten U."/>
            <person name="Kuo D.H."/>
            <person name="Larsson T."/>
            <person name="Lv J."/>
            <person name="Arendt D."/>
            <person name="Savage R."/>
            <person name="Osoegawa K."/>
            <person name="de Jong P."/>
            <person name="Grimwood J."/>
            <person name="Chapman J.A."/>
            <person name="Shapiro H."/>
            <person name="Aerts A."/>
            <person name="Otillar R.P."/>
            <person name="Terry A.Y."/>
            <person name="Boore J.L."/>
            <person name="Grigoriev I.V."/>
            <person name="Lindberg D.R."/>
            <person name="Seaver E.C."/>
            <person name="Weisblat D.A."/>
            <person name="Putnam N.H."/>
            <person name="Rokhsar D.S."/>
        </authorList>
    </citation>
    <scope>NUCLEOTIDE SEQUENCE</scope>
    <source>
        <strain evidence="4 6">I ESC-2004</strain>
    </source>
</reference>
<dbReference type="FunCoup" id="R7V7L6">
    <property type="interactions" value="1795"/>
</dbReference>
<gene>
    <name evidence="4" type="ORF">CAPTEDRAFT_173874</name>
</gene>
<accession>R7V7L6</accession>
<dbReference type="PRINTS" id="PR00679">
    <property type="entry name" value="PROHIBITIN"/>
</dbReference>
<sequence length="271" mass="30116">MAARAFNRLIWLGAGIAGAAGVVNTALYNVDGGKRAVIFDRFAGVKDIVTGEGTHFLIPWVQRPIIFDIRSRPRSVPTITGSKDLQNVNITLRILFRPLTERLPQMYTNIGVDYDERVLPSIVNEVLKAVVAQFDASELITQREFVSQKITDELTRRSAQFGIILDDISITHLTFGREFTAAVEMKQVAQQEAEKARYVVEREEQRKKAAVIRAEGDTKAADMLAKSFAQAGEGLVELRKIEAAEDIAYQLSQSANVVYLPSQQGTLLNLH</sequence>
<dbReference type="EnsemblMetazoa" id="CapteT173874">
    <property type="protein sequence ID" value="CapteP173874"/>
    <property type="gene ID" value="CapteG173874"/>
</dbReference>
<keyword evidence="6" id="KW-1185">Reference proteome</keyword>
<keyword evidence="2" id="KW-0496">Mitochondrion</keyword>
<dbReference type="OMA" id="YEFRLVT"/>
<evidence type="ECO:0000256" key="2">
    <source>
        <dbReference type="RuleBase" id="RU366048"/>
    </source>
</evidence>
<dbReference type="HOGENOM" id="CLU_047969_0_0_1"/>
<evidence type="ECO:0000313" key="4">
    <source>
        <dbReference type="EMBL" id="ELU11730.1"/>
    </source>
</evidence>
<dbReference type="SMART" id="SM00244">
    <property type="entry name" value="PHB"/>
    <property type="match status" value="1"/>
</dbReference>
<dbReference type="Pfam" id="PF01145">
    <property type="entry name" value="Band_7"/>
    <property type="match status" value="1"/>
</dbReference>
<dbReference type="EMBL" id="KB296474">
    <property type="protein sequence ID" value="ELU11730.1"/>
    <property type="molecule type" value="Genomic_DNA"/>
</dbReference>
<dbReference type="SUPFAM" id="SSF117892">
    <property type="entry name" value="Band 7/SPFH domain"/>
    <property type="match status" value="1"/>
</dbReference>
<dbReference type="InterPro" id="IPR001107">
    <property type="entry name" value="Band_7"/>
</dbReference>
<evidence type="ECO:0000313" key="6">
    <source>
        <dbReference type="Proteomes" id="UP000014760"/>
    </source>
</evidence>
<dbReference type="Proteomes" id="UP000014760">
    <property type="component" value="Unassembled WGS sequence"/>
</dbReference>
<organism evidence="4">
    <name type="scientific">Capitella teleta</name>
    <name type="common">Polychaete worm</name>
    <dbReference type="NCBI Taxonomy" id="283909"/>
    <lineage>
        <taxon>Eukaryota</taxon>
        <taxon>Metazoa</taxon>
        <taxon>Spiralia</taxon>
        <taxon>Lophotrochozoa</taxon>
        <taxon>Annelida</taxon>
        <taxon>Polychaeta</taxon>
        <taxon>Sedentaria</taxon>
        <taxon>Scolecida</taxon>
        <taxon>Capitellidae</taxon>
        <taxon>Capitella</taxon>
    </lineage>
</organism>
<dbReference type="CDD" id="cd03401">
    <property type="entry name" value="SPFH_prohibitin"/>
    <property type="match status" value="1"/>
</dbReference>
<proteinExistence type="inferred from homology"/>
<comment type="subcellular location">
    <subcellularLocation>
        <location evidence="2">Mitochondrion inner membrane</location>
    </subcellularLocation>
</comment>
<dbReference type="PANTHER" id="PTHR23222">
    <property type="entry name" value="PROHIBITIN"/>
    <property type="match status" value="1"/>
</dbReference>
<dbReference type="InterPro" id="IPR000163">
    <property type="entry name" value="Prohibitin"/>
</dbReference>